<evidence type="ECO:0000313" key="2">
    <source>
        <dbReference type="EMBL" id="KAF8771640.1"/>
    </source>
</evidence>
<dbReference type="Proteomes" id="UP000807504">
    <property type="component" value="Unassembled WGS sequence"/>
</dbReference>
<dbReference type="GO" id="GO:0030509">
    <property type="term" value="P:BMP signaling pathway"/>
    <property type="evidence" value="ECO:0007669"/>
    <property type="project" value="TreeGrafter"/>
</dbReference>
<evidence type="ECO:0000259" key="1">
    <source>
        <dbReference type="Pfam" id="PF06534"/>
    </source>
</evidence>
<proteinExistence type="predicted"/>
<protein>
    <submittedName>
        <fullName evidence="2">RGM domain family member B like protein</fullName>
    </submittedName>
</protein>
<dbReference type="PANTHER" id="PTHR31428">
    <property type="entry name" value="RGM DOMAIN FAMILY MEMBER DRAG-1"/>
    <property type="match status" value="1"/>
</dbReference>
<keyword evidence="3" id="KW-1185">Reference proteome</keyword>
<reference evidence="2" key="2">
    <citation type="submission" date="2020-06" db="EMBL/GenBank/DDBJ databases">
        <authorList>
            <person name="Sheffer M."/>
        </authorList>
    </citation>
    <scope>NUCLEOTIDE SEQUENCE</scope>
</reference>
<dbReference type="EMBL" id="JABXBU010002228">
    <property type="protein sequence ID" value="KAF8771640.1"/>
    <property type="molecule type" value="Genomic_DNA"/>
</dbReference>
<feature type="domain" description="Repulsive guidance molecule C-terminal" evidence="1">
    <location>
        <begin position="1"/>
        <end position="85"/>
    </location>
</feature>
<name>A0A8T0EG69_ARGBR</name>
<dbReference type="GO" id="GO:0015026">
    <property type="term" value="F:coreceptor activity"/>
    <property type="evidence" value="ECO:0007669"/>
    <property type="project" value="TreeGrafter"/>
</dbReference>
<reference evidence="2" key="1">
    <citation type="journal article" date="2020" name="bioRxiv">
        <title>Chromosome-level reference genome of the European wasp spider Argiope bruennichi: a resource for studies on range expansion and evolutionary adaptation.</title>
        <authorList>
            <person name="Sheffer M.M."/>
            <person name="Hoppe A."/>
            <person name="Krehenwinkel H."/>
            <person name="Uhl G."/>
            <person name="Kuss A.W."/>
            <person name="Jensen L."/>
            <person name="Jensen C."/>
            <person name="Gillespie R.G."/>
            <person name="Hoff K.J."/>
            <person name="Prost S."/>
        </authorList>
    </citation>
    <scope>NUCLEOTIDE SEQUENCE</scope>
</reference>
<dbReference type="PANTHER" id="PTHR31428:SF6">
    <property type="entry name" value="REPULSIVE GUIDANCE MOLECULE B HOMOLOG DRAG-1"/>
    <property type="match status" value="1"/>
</dbReference>
<organism evidence="2 3">
    <name type="scientific">Argiope bruennichi</name>
    <name type="common">Wasp spider</name>
    <name type="synonym">Aranea bruennichi</name>
    <dbReference type="NCBI Taxonomy" id="94029"/>
    <lineage>
        <taxon>Eukaryota</taxon>
        <taxon>Metazoa</taxon>
        <taxon>Ecdysozoa</taxon>
        <taxon>Arthropoda</taxon>
        <taxon>Chelicerata</taxon>
        <taxon>Arachnida</taxon>
        <taxon>Araneae</taxon>
        <taxon>Araneomorphae</taxon>
        <taxon>Entelegynae</taxon>
        <taxon>Araneoidea</taxon>
        <taxon>Araneidae</taxon>
        <taxon>Argiope</taxon>
    </lineage>
</organism>
<comment type="caution">
    <text evidence="2">The sequence shown here is derived from an EMBL/GenBank/DDBJ whole genome shotgun (WGS) entry which is preliminary data.</text>
</comment>
<dbReference type="GO" id="GO:0005886">
    <property type="term" value="C:plasma membrane"/>
    <property type="evidence" value="ECO:0007669"/>
    <property type="project" value="TreeGrafter"/>
</dbReference>
<dbReference type="Pfam" id="PF06534">
    <property type="entry name" value="RGM_C"/>
    <property type="match status" value="1"/>
</dbReference>
<gene>
    <name evidence="2" type="ORF">HNY73_019023</name>
</gene>
<dbReference type="InterPro" id="IPR040287">
    <property type="entry name" value="RGM"/>
</dbReference>
<dbReference type="InterPro" id="IPR009496">
    <property type="entry name" value="RGM_C"/>
</dbReference>
<dbReference type="AlphaFoldDB" id="A0A8T0EG69"/>
<accession>A0A8T0EG69</accession>
<sequence>MPSAIAVQGAQEDTLELCVRGCPRRERIDFERLLESKSGPKSEAIAACRALNITDFYFDACVFDLLTTGDGSFSAAARDAMLDAGQQSVVNGSLPIVPRSVESGQESLCSSFLLLRFMAGLLLLVWIQMNR</sequence>
<evidence type="ECO:0000313" key="3">
    <source>
        <dbReference type="Proteomes" id="UP000807504"/>
    </source>
</evidence>